<organism evidence="6 7">
    <name type="scientific">Tetrapisispora phaffii (strain ATCC 24235 / CBS 4417 / NBRC 1672 / NRRL Y-8282 / UCD 70-5)</name>
    <name type="common">Yeast</name>
    <name type="synonym">Fabospora phaffii</name>
    <dbReference type="NCBI Taxonomy" id="1071381"/>
    <lineage>
        <taxon>Eukaryota</taxon>
        <taxon>Fungi</taxon>
        <taxon>Dikarya</taxon>
        <taxon>Ascomycota</taxon>
        <taxon>Saccharomycotina</taxon>
        <taxon>Saccharomycetes</taxon>
        <taxon>Saccharomycetales</taxon>
        <taxon>Saccharomycetaceae</taxon>
        <taxon>Tetrapisispora</taxon>
    </lineage>
</organism>
<dbReference type="HOGENOM" id="CLU_012153_0_0_1"/>
<accession>G8BWJ6</accession>
<comment type="similarity">
    <text evidence="2">Belongs to the NADH:flavin oxidoreductase/NADH oxidase family.</text>
</comment>
<dbReference type="GO" id="GO:0003959">
    <property type="term" value="F:NADPH dehydrogenase activity"/>
    <property type="evidence" value="ECO:0007669"/>
    <property type="project" value="UniProtKB-ARBA"/>
</dbReference>
<name>G8BWJ6_TETPH</name>
<dbReference type="RefSeq" id="XP_003686881.1">
    <property type="nucleotide sequence ID" value="XM_003686833.1"/>
</dbReference>
<dbReference type="OMA" id="DERMCIL"/>
<dbReference type="EMBL" id="HE612863">
    <property type="protein sequence ID" value="CCE64447.1"/>
    <property type="molecule type" value="Genomic_DNA"/>
</dbReference>
<gene>
    <name evidence="6" type="primary">TPHA0H02440</name>
    <name evidence="6" type="ordered locus">TPHA_0H02440</name>
</gene>
<dbReference type="Proteomes" id="UP000005666">
    <property type="component" value="Chromosome 8"/>
</dbReference>
<dbReference type="KEGG" id="tpf:TPHA_0H02440"/>
<keyword evidence="3" id="KW-0285">Flavoprotein</keyword>
<dbReference type="InterPro" id="IPR001155">
    <property type="entry name" value="OxRdtase_FMN_N"/>
</dbReference>
<evidence type="ECO:0000256" key="1">
    <source>
        <dbReference type="ARBA" id="ARBA00001917"/>
    </source>
</evidence>
<keyword evidence="7" id="KW-1185">Reference proteome</keyword>
<dbReference type="SUPFAM" id="SSF51395">
    <property type="entry name" value="FMN-linked oxidoreductases"/>
    <property type="match status" value="1"/>
</dbReference>
<dbReference type="AlphaFoldDB" id="G8BWJ6"/>
<dbReference type="CDD" id="cd02933">
    <property type="entry name" value="OYE_like_FMN"/>
    <property type="match status" value="1"/>
</dbReference>
<evidence type="ECO:0000313" key="7">
    <source>
        <dbReference type="Proteomes" id="UP000005666"/>
    </source>
</evidence>
<dbReference type="GO" id="GO:0010181">
    <property type="term" value="F:FMN binding"/>
    <property type="evidence" value="ECO:0007669"/>
    <property type="project" value="InterPro"/>
</dbReference>
<dbReference type="InterPro" id="IPR013785">
    <property type="entry name" value="Aldolase_TIM"/>
</dbReference>
<dbReference type="GeneID" id="11534217"/>
<evidence type="ECO:0000313" key="6">
    <source>
        <dbReference type="EMBL" id="CCE64447.1"/>
    </source>
</evidence>
<dbReference type="Gene3D" id="3.20.20.70">
    <property type="entry name" value="Aldolase class I"/>
    <property type="match status" value="1"/>
</dbReference>
<dbReference type="PANTHER" id="PTHR22893">
    <property type="entry name" value="NADH OXIDOREDUCTASE-RELATED"/>
    <property type="match status" value="1"/>
</dbReference>
<evidence type="ECO:0000256" key="4">
    <source>
        <dbReference type="ARBA" id="ARBA00023002"/>
    </source>
</evidence>
<dbReference type="InterPro" id="IPR045247">
    <property type="entry name" value="Oye-like"/>
</dbReference>
<dbReference type="eggNOG" id="KOG0134">
    <property type="taxonomic scope" value="Eukaryota"/>
</dbReference>
<sequence>MNFVSGFKPEALGNTNLFKPMKIGNTTVKHRVVMPPLSRMRANEDHVLDKDWTIKYYDQRSKREGTMIIAEGAFPSAQCGGYAGAPGIWSAEQTAQWKKIIQKVHDNKSFMWVQLWVLGRQAPPANMASAGLRFDSPSDLPYQNEKQEAAAKEAGTVQHGITKDEIKQYVADYVNAANNAIAAGAEGVEIHCANGYLLNQFLDPKSNKRTDEYGGSIENRARFPLEVVDAVIAAIGAEKVGIRFSPYGIFGDMSGGDNPMLISQFSYIIGELERRGKEGKRIAYVHVVEPLATDFMLTEGDGILEGVTNDFVFSIWKGPIIRAGNLSLNPAIVREYVKDDRTLIAYGRYFVSNPDIVDRVEKGLPLNNYDQPHFYTMTAEGYIDYPTYDEAIKAGYK</sequence>
<proteinExistence type="inferred from homology"/>
<evidence type="ECO:0000256" key="3">
    <source>
        <dbReference type="ARBA" id="ARBA00022643"/>
    </source>
</evidence>
<reference evidence="6 7" key="1">
    <citation type="journal article" date="2011" name="Proc. Natl. Acad. Sci. U.S.A.">
        <title>Evolutionary erosion of yeast sex chromosomes by mating-type switching accidents.</title>
        <authorList>
            <person name="Gordon J.L."/>
            <person name="Armisen D."/>
            <person name="Proux-Wera E."/>
            <person name="Oheigeartaigh S.S."/>
            <person name="Byrne K.P."/>
            <person name="Wolfe K.H."/>
        </authorList>
    </citation>
    <scope>NUCLEOTIDE SEQUENCE [LARGE SCALE GENOMIC DNA]</scope>
    <source>
        <strain evidence="7">ATCC 24235 / CBS 4417 / NBRC 1672 / NRRL Y-8282 / UCD 70-5</strain>
    </source>
</reference>
<dbReference type="FunFam" id="3.20.20.70:FF:000138">
    <property type="entry name" value="NADPH dehydrogenase 1"/>
    <property type="match status" value="1"/>
</dbReference>
<comment type="cofactor">
    <cofactor evidence="1">
        <name>FMN</name>
        <dbReference type="ChEBI" id="CHEBI:58210"/>
    </cofactor>
</comment>
<dbReference type="OrthoDB" id="276546at2759"/>
<protein>
    <recommendedName>
        <fullName evidence="5">NADH:flavin oxidoreductase/NADH oxidase N-terminal domain-containing protein</fullName>
    </recommendedName>
</protein>
<dbReference type="GO" id="GO:0006915">
    <property type="term" value="P:apoptotic process"/>
    <property type="evidence" value="ECO:0007669"/>
    <property type="project" value="UniProtKB-ARBA"/>
</dbReference>
<evidence type="ECO:0000256" key="2">
    <source>
        <dbReference type="ARBA" id="ARBA00005979"/>
    </source>
</evidence>
<keyword evidence="4" id="KW-0560">Oxidoreductase</keyword>
<dbReference type="PANTHER" id="PTHR22893:SF91">
    <property type="entry name" value="NADPH DEHYDROGENASE 2-RELATED"/>
    <property type="match status" value="1"/>
</dbReference>
<feature type="domain" description="NADH:flavin oxidoreductase/NADH oxidase N-terminal" evidence="5">
    <location>
        <begin position="16"/>
        <end position="367"/>
    </location>
</feature>
<dbReference type="Pfam" id="PF00724">
    <property type="entry name" value="Oxidored_FMN"/>
    <property type="match status" value="1"/>
</dbReference>
<dbReference type="STRING" id="1071381.G8BWJ6"/>
<evidence type="ECO:0000259" key="5">
    <source>
        <dbReference type="Pfam" id="PF00724"/>
    </source>
</evidence>
<keyword evidence="3" id="KW-0288">FMN</keyword>